<dbReference type="AlphaFoldDB" id="A0A941AJY5"/>
<dbReference type="RefSeq" id="WP_210158168.1">
    <property type="nucleotide sequence ID" value="NZ_JAFCNB010000015.1"/>
</dbReference>
<dbReference type="Gene3D" id="3.30.470.20">
    <property type="entry name" value="ATP-grasp fold, B domain"/>
    <property type="match status" value="1"/>
</dbReference>
<dbReference type="InterPro" id="IPR011761">
    <property type="entry name" value="ATP-grasp"/>
</dbReference>
<comment type="caution">
    <text evidence="4">The sequence shown here is derived from an EMBL/GenBank/DDBJ whole genome shotgun (WGS) entry which is preliminary data.</text>
</comment>
<reference evidence="4" key="1">
    <citation type="submission" date="2021-02" db="EMBL/GenBank/DDBJ databases">
        <title>Draft genome sequence of Microbispora sp. RL4-1S isolated from rice leaves in Thailand.</title>
        <authorList>
            <person name="Muangham S."/>
            <person name="Duangmal K."/>
        </authorList>
    </citation>
    <scope>NUCLEOTIDE SEQUENCE</scope>
    <source>
        <strain evidence="4">RL4-1S</strain>
    </source>
</reference>
<proteinExistence type="predicted"/>
<dbReference type="PROSITE" id="PS50975">
    <property type="entry name" value="ATP_GRASP"/>
    <property type="match status" value="1"/>
</dbReference>
<gene>
    <name evidence="4" type="ORF">JOL79_24050</name>
</gene>
<dbReference type="SUPFAM" id="SSF56059">
    <property type="entry name" value="Glutathione synthetase ATP-binding domain-like"/>
    <property type="match status" value="1"/>
</dbReference>
<keyword evidence="1" id="KW-0547">Nucleotide-binding</keyword>
<dbReference type="EMBL" id="JAFCNB010000015">
    <property type="protein sequence ID" value="MBP2706885.1"/>
    <property type="molecule type" value="Genomic_DNA"/>
</dbReference>
<evidence type="ECO:0000256" key="1">
    <source>
        <dbReference type="PROSITE-ProRule" id="PRU00409"/>
    </source>
</evidence>
<accession>A0A941AJY5</accession>
<feature type="compositionally biased region" description="Pro residues" evidence="2">
    <location>
        <begin position="400"/>
        <end position="410"/>
    </location>
</feature>
<evidence type="ECO:0000256" key="2">
    <source>
        <dbReference type="SAM" id="MobiDB-lite"/>
    </source>
</evidence>
<evidence type="ECO:0000259" key="3">
    <source>
        <dbReference type="PROSITE" id="PS50975"/>
    </source>
</evidence>
<evidence type="ECO:0000313" key="4">
    <source>
        <dbReference type="EMBL" id="MBP2706885.1"/>
    </source>
</evidence>
<organism evidence="4 5">
    <name type="scientific">Microbispora oryzae</name>
    <dbReference type="NCBI Taxonomy" id="2806554"/>
    <lineage>
        <taxon>Bacteria</taxon>
        <taxon>Bacillati</taxon>
        <taxon>Actinomycetota</taxon>
        <taxon>Actinomycetes</taxon>
        <taxon>Streptosporangiales</taxon>
        <taxon>Streptosporangiaceae</taxon>
        <taxon>Microbispora</taxon>
    </lineage>
</organism>
<dbReference type="GO" id="GO:0046872">
    <property type="term" value="F:metal ion binding"/>
    <property type="evidence" value="ECO:0007669"/>
    <property type="project" value="InterPro"/>
</dbReference>
<dbReference type="GO" id="GO:0005524">
    <property type="term" value="F:ATP binding"/>
    <property type="evidence" value="ECO:0007669"/>
    <property type="project" value="UniProtKB-UniRule"/>
</dbReference>
<evidence type="ECO:0000313" key="5">
    <source>
        <dbReference type="Proteomes" id="UP000674234"/>
    </source>
</evidence>
<keyword evidence="1" id="KW-0067">ATP-binding</keyword>
<sequence length="422" mass="45582">MSAHPLAFDTSVPALTFKVGAYPVHHGGLGVARTLGRAGIPVYGVHEDRLAPAGLSRYAAGRFVWPTAGQEEHRRQLLAGIEWVAGRIGRPAVLVPTDDHAAIFVADHADTLRRWFLFAAPSAELVREVTDKAALHRRCRDLGVPVPEATVITDSAGLLAYAETASFPVVAKRAVPTLLADGRRARSTRILRGAADLLRTDVSSPVLLQEHIPAGPGDDWLFHGYCDASSECLAGFTGRKLRSFPADAGETALGRVERNRTLEDQARSLLAALGYRGAVSLDYRYDRRDGTYRLLDFNPRVGAVFRLFTTGSGVDVVRALHLDLTGRPVPRDGAVDGRALMVEGYDVRSSWSSLAAGGLTPRQWWSSLRSVRETAWIAADDPVPAVVALARSAGAASGLWPPPPHRPGPPAYLEGRAARRRR</sequence>
<dbReference type="Proteomes" id="UP000674234">
    <property type="component" value="Unassembled WGS sequence"/>
</dbReference>
<name>A0A941AJY5_9ACTN</name>
<feature type="region of interest" description="Disordered" evidence="2">
    <location>
        <begin position="395"/>
        <end position="422"/>
    </location>
</feature>
<feature type="domain" description="ATP-grasp" evidence="3">
    <location>
        <begin position="136"/>
        <end position="325"/>
    </location>
</feature>
<protein>
    <recommendedName>
        <fullName evidence="3">ATP-grasp domain-containing protein</fullName>
    </recommendedName>
</protein>
<keyword evidence="5" id="KW-1185">Reference proteome</keyword>